<dbReference type="Proteomes" id="UP000049828">
    <property type="component" value="Unassembled WGS sequence"/>
</dbReference>
<dbReference type="EMBL" id="QSKW01000001">
    <property type="protein sequence ID" value="RHF00314.1"/>
    <property type="molecule type" value="Genomic_DNA"/>
</dbReference>
<dbReference type="EMBL" id="CVRS01000131">
    <property type="protein sequence ID" value="CRL43371.1"/>
    <property type="molecule type" value="Genomic_DNA"/>
</dbReference>
<dbReference type="Proteomes" id="UP000286271">
    <property type="component" value="Unassembled WGS sequence"/>
</dbReference>
<dbReference type="OrthoDB" id="2628539at2"/>
<evidence type="ECO:0000313" key="3">
    <source>
        <dbReference type="EMBL" id="RHA88777.1"/>
    </source>
</evidence>
<proteinExistence type="predicted"/>
<gene>
    <name evidence="4" type="ORF">DW707_00035</name>
    <name evidence="3" type="ORF">DW914_08925</name>
    <name evidence="2" type="ORF">RIL183_09851</name>
</gene>
<dbReference type="Pfam" id="PF24749">
    <property type="entry name" value="DUF7695"/>
    <property type="match status" value="1"/>
</dbReference>
<dbReference type="Proteomes" id="UP000283492">
    <property type="component" value="Unassembled WGS sequence"/>
</dbReference>
<dbReference type="InterPro" id="IPR056112">
    <property type="entry name" value="DUF7695"/>
</dbReference>
<evidence type="ECO:0000313" key="7">
    <source>
        <dbReference type="Proteomes" id="UP000286271"/>
    </source>
</evidence>
<accession>A0A0M6X0C5</accession>
<reference evidence="6 7" key="3">
    <citation type="submission" date="2018-08" db="EMBL/GenBank/DDBJ databases">
        <title>A genome reference for cultivated species of the human gut microbiota.</title>
        <authorList>
            <person name="Zou Y."/>
            <person name="Xue W."/>
            <person name="Luo G."/>
        </authorList>
    </citation>
    <scope>NUCLEOTIDE SEQUENCE [LARGE SCALE GENOMIC DNA]</scope>
    <source>
        <strain evidence="4 7">AM27-11</strain>
        <strain evidence="3 6">AM42-1AC</strain>
    </source>
</reference>
<keyword evidence="5" id="KW-1185">Reference proteome</keyword>
<reference evidence="5" key="1">
    <citation type="submission" date="2015-05" db="EMBL/GenBank/DDBJ databases">
        <authorList>
            <consortium name="Pathogen Informatics"/>
        </authorList>
    </citation>
    <scope>NUCLEOTIDE SEQUENCE [LARGE SCALE GENOMIC DNA]</scope>
    <source>
        <strain evidence="5">L1-83</strain>
    </source>
</reference>
<evidence type="ECO:0000313" key="4">
    <source>
        <dbReference type="EMBL" id="RHF00314.1"/>
    </source>
</evidence>
<evidence type="ECO:0000313" key="5">
    <source>
        <dbReference type="Proteomes" id="UP000049828"/>
    </source>
</evidence>
<evidence type="ECO:0000313" key="6">
    <source>
        <dbReference type="Proteomes" id="UP000283492"/>
    </source>
</evidence>
<dbReference type="RefSeq" id="WP_007881900.1">
    <property type="nucleotide sequence ID" value="NZ_CABJFX010000013.1"/>
</dbReference>
<protein>
    <recommendedName>
        <fullName evidence="1">DUF7695 domain-containing protein</fullName>
    </recommendedName>
</protein>
<dbReference type="STRING" id="360807.ERS852392_02034"/>
<name>A0A0M6X0C5_9FIRM</name>
<feature type="domain" description="DUF7695" evidence="1">
    <location>
        <begin position="3"/>
        <end position="59"/>
    </location>
</feature>
<dbReference type="GeneID" id="75163397"/>
<reference evidence="2" key="2">
    <citation type="submission" date="2015-05" db="EMBL/GenBank/DDBJ databases">
        <authorList>
            <person name="Wang D.B."/>
            <person name="Wang M."/>
        </authorList>
    </citation>
    <scope>NUCLEOTIDE SEQUENCE [LARGE SCALE GENOMIC DNA]</scope>
    <source>
        <strain evidence="2">L1-83</strain>
    </source>
</reference>
<dbReference type="AlphaFoldDB" id="A0A0M6X0C5"/>
<dbReference type="EMBL" id="QSFX01000013">
    <property type="protein sequence ID" value="RHA88777.1"/>
    <property type="molecule type" value="Genomic_DNA"/>
</dbReference>
<sequence>MKKIIRNRIKCKKCGEIIESTSRHDFKFCKCGAVAVDGGKDYLRRVGNKDDYEELIEYEGRDDDEE</sequence>
<organism evidence="2 5">
    <name type="scientific">Roseburia inulinivorans</name>
    <dbReference type="NCBI Taxonomy" id="360807"/>
    <lineage>
        <taxon>Bacteria</taxon>
        <taxon>Bacillati</taxon>
        <taxon>Bacillota</taxon>
        <taxon>Clostridia</taxon>
        <taxon>Lachnospirales</taxon>
        <taxon>Lachnospiraceae</taxon>
        <taxon>Roseburia</taxon>
    </lineage>
</organism>
<evidence type="ECO:0000259" key="1">
    <source>
        <dbReference type="Pfam" id="PF24749"/>
    </source>
</evidence>
<evidence type="ECO:0000313" key="2">
    <source>
        <dbReference type="EMBL" id="CRL43371.1"/>
    </source>
</evidence>